<dbReference type="CDD" id="cd05233">
    <property type="entry name" value="SDR_c"/>
    <property type="match status" value="1"/>
</dbReference>
<evidence type="ECO:0000313" key="4">
    <source>
        <dbReference type="EMBL" id="MBE1609200.1"/>
    </source>
</evidence>
<evidence type="ECO:0000256" key="2">
    <source>
        <dbReference type="ARBA" id="ARBA00023002"/>
    </source>
</evidence>
<keyword evidence="5" id="KW-1185">Reference proteome</keyword>
<dbReference type="InterPro" id="IPR036291">
    <property type="entry name" value="NAD(P)-bd_dom_sf"/>
</dbReference>
<dbReference type="EMBL" id="JADBEM010000001">
    <property type="protein sequence ID" value="MBE1609200.1"/>
    <property type="molecule type" value="Genomic_DNA"/>
</dbReference>
<dbReference type="InterPro" id="IPR002347">
    <property type="entry name" value="SDR_fam"/>
</dbReference>
<feature type="domain" description="Ketoreductase" evidence="3">
    <location>
        <begin position="7"/>
        <end position="186"/>
    </location>
</feature>
<evidence type="ECO:0000256" key="1">
    <source>
        <dbReference type="ARBA" id="ARBA00006484"/>
    </source>
</evidence>
<accession>A0A927MYC4</accession>
<dbReference type="Proteomes" id="UP000638648">
    <property type="component" value="Unassembled WGS sequence"/>
</dbReference>
<comment type="caution">
    <text evidence="4">The sequence shown here is derived from an EMBL/GenBank/DDBJ whole genome shotgun (WGS) entry which is preliminary data.</text>
</comment>
<organism evidence="4 5">
    <name type="scientific">Actinopolymorpha pittospori</name>
    <dbReference type="NCBI Taxonomy" id="648752"/>
    <lineage>
        <taxon>Bacteria</taxon>
        <taxon>Bacillati</taxon>
        <taxon>Actinomycetota</taxon>
        <taxon>Actinomycetes</taxon>
        <taxon>Propionibacteriales</taxon>
        <taxon>Actinopolymorphaceae</taxon>
        <taxon>Actinopolymorpha</taxon>
    </lineage>
</organism>
<proteinExistence type="inferred from homology"/>
<protein>
    <submittedName>
        <fullName evidence="4">NAD(P)-dependent dehydrogenase (Short-subunit alcohol dehydrogenase family)</fullName>
    </submittedName>
</protein>
<sequence length="247" mass="25301">MTQLRGKSALVTGGNSGIGRAAAIALAELGAHVVVTGRDEVRGSQVVETIRSAGGRADFLASDLSDRASVRSLASRTRNLVGDVDILVNNAGIYPFGPTDQATEEDFDSVFALNVKAPFFLVAEFAPEMAKRGSGAIINLSTMVAEFGAAGMALYGASKAALVLLTKSWAAEYGPHGVRVNAVSPGPTRTEGTAVMGEDLDNLAATAPAGRPGSAEEIAEAITFLATDRSSFVHGAVLPVDGGRVAV</sequence>
<comment type="similarity">
    <text evidence="1">Belongs to the short-chain dehydrogenases/reductases (SDR) family.</text>
</comment>
<dbReference type="SUPFAM" id="SSF51735">
    <property type="entry name" value="NAD(P)-binding Rossmann-fold domains"/>
    <property type="match status" value="1"/>
</dbReference>
<dbReference type="RefSeq" id="WP_192752817.1">
    <property type="nucleotide sequence ID" value="NZ_BAABJL010000142.1"/>
</dbReference>
<dbReference type="AlphaFoldDB" id="A0A927MYC4"/>
<dbReference type="Gene3D" id="3.40.50.720">
    <property type="entry name" value="NAD(P)-binding Rossmann-like Domain"/>
    <property type="match status" value="1"/>
</dbReference>
<gene>
    <name evidence="4" type="ORF">HEB94_006048</name>
</gene>
<name>A0A927MYC4_9ACTN</name>
<dbReference type="PRINTS" id="PR00081">
    <property type="entry name" value="GDHRDH"/>
</dbReference>
<dbReference type="GO" id="GO:0016491">
    <property type="term" value="F:oxidoreductase activity"/>
    <property type="evidence" value="ECO:0007669"/>
    <property type="project" value="UniProtKB-KW"/>
</dbReference>
<dbReference type="PRINTS" id="PR00080">
    <property type="entry name" value="SDRFAMILY"/>
</dbReference>
<dbReference type="PANTHER" id="PTHR43639">
    <property type="entry name" value="OXIDOREDUCTASE, SHORT-CHAIN DEHYDROGENASE/REDUCTASE FAMILY (AFU_ORTHOLOGUE AFUA_5G02870)"/>
    <property type="match status" value="1"/>
</dbReference>
<evidence type="ECO:0000313" key="5">
    <source>
        <dbReference type="Proteomes" id="UP000638648"/>
    </source>
</evidence>
<evidence type="ECO:0000259" key="3">
    <source>
        <dbReference type="SMART" id="SM00822"/>
    </source>
</evidence>
<reference evidence="4" key="1">
    <citation type="submission" date="2020-10" db="EMBL/GenBank/DDBJ databases">
        <title>Sequencing the genomes of 1000 actinobacteria strains.</title>
        <authorList>
            <person name="Klenk H.-P."/>
        </authorList>
    </citation>
    <scope>NUCLEOTIDE SEQUENCE</scope>
    <source>
        <strain evidence="4">DSM 45354</strain>
    </source>
</reference>
<dbReference type="InterPro" id="IPR057326">
    <property type="entry name" value="KR_dom"/>
</dbReference>
<dbReference type="NCBIfam" id="NF005559">
    <property type="entry name" value="PRK07231.1"/>
    <property type="match status" value="1"/>
</dbReference>
<dbReference type="FunFam" id="3.40.50.720:FF:000084">
    <property type="entry name" value="Short-chain dehydrogenase reductase"/>
    <property type="match status" value="1"/>
</dbReference>
<dbReference type="Pfam" id="PF13561">
    <property type="entry name" value="adh_short_C2"/>
    <property type="match status" value="1"/>
</dbReference>
<keyword evidence="2" id="KW-0560">Oxidoreductase</keyword>
<dbReference type="SMART" id="SM00822">
    <property type="entry name" value="PKS_KR"/>
    <property type="match status" value="1"/>
</dbReference>
<dbReference type="PANTHER" id="PTHR43639:SF1">
    <property type="entry name" value="SHORT-CHAIN DEHYDROGENASE_REDUCTASE FAMILY PROTEIN"/>
    <property type="match status" value="1"/>
</dbReference>